<keyword evidence="5 7" id="KW-1133">Transmembrane helix</keyword>
<keyword evidence="4 7" id="KW-0812">Transmembrane</keyword>
<dbReference type="Proteomes" id="UP000317303">
    <property type="component" value="Unassembled WGS sequence"/>
</dbReference>
<gene>
    <name evidence="8" type="ORF">JD82_00145</name>
</gene>
<feature type="transmembrane region" description="Helical" evidence="7">
    <location>
        <begin position="87"/>
        <end position="105"/>
    </location>
</feature>
<comment type="caution">
    <text evidence="8">The sequence shown here is derived from an EMBL/GenBank/DDBJ whole genome shotgun (WGS) entry which is preliminary data.</text>
</comment>
<reference evidence="8 9" key="1">
    <citation type="submission" date="2019-07" db="EMBL/GenBank/DDBJ databases">
        <title>R&amp;d 2014.</title>
        <authorList>
            <person name="Klenk H.-P."/>
        </authorList>
    </citation>
    <scope>NUCLEOTIDE SEQUENCE [LARGE SCALE GENOMIC DNA]</scope>
    <source>
        <strain evidence="8 9">DSM 43194</strain>
    </source>
</reference>
<dbReference type="InterPro" id="IPR018383">
    <property type="entry name" value="UPF0324_pro"/>
</dbReference>
<evidence type="ECO:0000256" key="7">
    <source>
        <dbReference type="SAM" id="Phobius"/>
    </source>
</evidence>
<feature type="transmembrane region" description="Helical" evidence="7">
    <location>
        <begin position="139"/>
        <end position="158"/>
    </location>
</feature>
<accession>A0A660C9V6</accession>
<keyword evidence="3" id="KW-1003">Cell membrane</keyword>
<evidence type="ECO:0000256" key="4">
    <source>
        <dbReference type="ARBA" id="ARBA00022692"/>
    </source>
</evidence>
<dbReference type="PANTHER" id="PTHR30106">
    <property type="entry name" value="INNER MEMBRANE PROTEIN YEIH-RELATED"/>
    <property type="match status" value="1"/>
</dbReference>
<sequence>MTLPAFRFGGDDRDVGKHGLLARPDTEWPDRLPGLAVALVGTGAAFAVSSLVPVVSALTVAVVVGVLVSRWIPDRATAGLAWTTKRLLRAGVVLLGLQLGLEQVLGLGPGVVLAVVATVLIAFFGTLALGRMLGVSRGLGLLVATGFSICGASAIAAMDSVTDNDREDVATGVTLVTLYGSAAIAAMPLLGGWFGMGPEQLGAWTGVSVHEVAQVVAAASPAGAAAVAVAVVVKLTRVVLLAPIVAGVSVQRRREAGRRGDTGGRPPIVPLFVLGFLAMMLLRSADLVPTGVLEMSKTVTTLLFAAALFGLGTGVNLSRLVRTGRRGLVLGGLSTGLVALAGYAALASAGAV</sequence>
<evidence type="ECO:0000256" key="3">
    <source>
        <dbReference type="ARBA" id="ARBA00022475"/>
    </source>
</evidence>
<feature type="transmembrane region" description="Helical" evidence="7">
    <location>
        <begin position="111"/>
        <end position="130"/>
    </location>
</feature>
<feature type="transmembrane region" description="Helical" evidence="7">
    <location>
        <begin position="34"/>
        <end position="67"/>
    </location>
</feature>
<organism evidence="8 9">
    <name type="scientific">Prauserella rugosa</name>
    <dbReference type="NCBI Taxonomy" id="43354"/>
    <lineage>
        <taxon>Bacteria</taxon>
        <taxon>Bacillati</taxon>
        <taxon>Actinomycetota</taxon>
        <taxon>Actinomycetes</taxon>
        <taxon>Pseudonocardiales</taxon>
        <taxon>Pseudonocardiaceae</taxon>
        <taxon>Prauserella</taxon>
    </lineage>
</organism>
<keyword evidence="9" id="KW-1185">Reference proteome</keyword>
<name>A0A660C9V6_9PSEU</name>
<dbReference type="PANTHER" id="PTHR30106:SF2">
    <property type="entry name" value="UPF0324 INNER MEMBRANE PROTEIN YEIH"/>
    <property type="match status" value="1"/>
</dbReference>
<evidence type="ECO:0000313" key="9">
    <source>
        <dbReference type="Proteomes" id="UP000317303"/>
    </source>
</evidence>
<feature type="transmembrane region" description="Helical" evidence="7">
    <location>
        <begin position="170"/>
        <end position="194"/>
    </location>
</feature>
<comment type="similarity">
    <text evidence="2">Belongs to the UPF0324 family.</text>
</comment>
<evidence type="ECO:0000256" key="5">
    <source>
        <dbReference type="ARBA" id="ARBA00022989"/>
    </source>
</evidence>
<protein>
    <submittedName>
        <fullName evidence="8">Putative integral membrane protein (TIGR00698 family)</fullName>
    </submittedName>
</protein>
<proteinExistence type="inferred from homology"/>
<evidence type="ECO:0000256" key="1">
    <source>
        <dbReference type="ARBA" id="ARBA00004651"/>
    </source>
</evidence>
<keyword evidence="6 7" id="KW-0472">Membrane</keyword>
<evidence type="ECO:0000256" key="2">
    <source>
        <dbReference type="ARBA" id="ARBA00007977"/>
    </source>
</evidence>
<dbReference type="GO" id="GO:0005886">
    <property type="term" value="C:plasma membrane"/>
    <property type="evidence" value="ECO:0007669"/>
    <property type="project" value="UniProtKB-SubCell"/>
</dbReference>
<dbReference type="EMBL" id="VLJV01000001">
    <property type="protein sequence ID" value="TWH18329.1"/>
    <property type="molecule type" value="Genomic_DNA"/>
</dbReference>
<dbReference type="AlphaFoldDB" id="A0A660C9V6"/>
<evidence type="ECO:0000313" key="8">
    <source>
        <dbReference type="EMBL" id="TWH18329.1"/>
    </source>
</evidence>
<dbReference type="Pfam" id="PF03601">
    <property type="entry name" value="Cons_hypoth698"/>
    <property type="match status" value="1"/>
</dbReference>
<comment type="subcellular location">
    <subcellularLocation>
        <location evidence="1">Cell membrane</location>
        <topology evidence="1">Multi-pass membrane protein</topology>
    </subcellularLocation>
</comment>
<feature type="transmembrane region" description="Helical" evidence="7">
    <location>
        <begin position="268"/>
        <end position="285"/>
    </location>
</feature>
<feature type="transmembrane region" description="Helical" evidence="7">
    <location>
        <begin position="297"/>
        <end position="315"/>
    </location>
</feature>
<evidence type="ECO:0000256" key="6">
    <source>
        <dbReference type="ARBA" id="ARBA00023136"/>
    </source>
</evidence>
<feature type="transmembrane region" description="Helical" evidence="7">
    <location>
        <begin position="327"/>
        <end position="346"/>
    </location>
</feature>